<reference evidence="2" key="1">
    <citation type="submission" date="2018-11" db="EMBL/GenBank/DDBJ databases">
        <authorList>
            <person name="Grassa J C."/>
        </authorList>
    </citation>
    <scope>NUCLEOTIDE SEQUENCE [LARGE SCALE GENOMIC DNA]</scope>
</reference>
<reference evidence="2" key="2">
    <citation type="submission" date="2021-03" db="UniProtKB">
        <authorList>
            <consortium name="EnsemblPlants"/>
        </authorList>
    </citation>
    <scope>IDENTIFICATION</scope>
</reference>
<evidence type="ECO:0000313" key="2">
    <source>
        <dbReference type="EnsemblPlants" id="cds.evm.model.06.1164"/>
    </source>
</evidence>
<dbReference type="AlphaFoldDB" id="A0A803PTC5"/>
<proteinExistence type="predicted"/>
<dbReference type="EMBL" id="UZAU01000594">
    <property type="status" value="NOT_ANNOTATED_CDS"/>
    <property type="molecule type" value="Genomic_DNA"/>
</dbReference>
<feature type="region of interest" description="Disordered" evidence="1">
    <location>
        <begin position="24"/>
        <end position="51"/>
    </location>
</feature>
<evidence type="ECO:0000256" key="1">
    <source>
        <dbReference type="SAM" id="MobiDB-lite"/>
    </source>
</evidence>
<dbReference type="EnsemblPlants" id="evm.model.06.1164">
    <property type="protein sequence ID" value="cds.evm.model.06.1164"/>
    <property type="gene ID" value="evm.TU.06.1164"/>
</dbReference>
<accession>A0A803PTC5</accession>
<sequence>MSGHTIDRYFKIIGYPLEHKIHGRFPNRNDKGPPGKSASANFTGGEEEKIEDMPREKYLVSSLSSSQCQKLMALLAQKVADNSSSNTHDYQPIVSHFLDTMKNKVIGMGKSLAISTT</sequence>
<dbReference type="Gramene" id="evm.model.06.1164">
    <property type="protein sequence ID" value="cds.evm.model.06.1164"/>
    <property type="gene ID" value="evm.TU.06.1164"/>
</dbReference>
<protein>
    <submittedName>
        <fullName evidence="2">Uncharacterized protein</fullName>
    </submittedName>
</protein>
<organism evidence="2 3">
    <name type="scientific">Cannabis sativa</name>
    <name type="common">Hemp</name>
    <name type="synonym">Marijuana</name>
    <dbReference type="NCBI Taxonomy" id="3483"/>
    <lineage>
        <taxon>Eukaryota</taxon>
        <taxon>Viridiplantae</taxon>
        <taxon>Streptophyta</taxon>
        <taxon>Embryophyta</taxon>
        <taxon>Tracheophyta</taxon>
        <taxon>Spermatophyta</taxon>
        <taxon>Magnoliopsida</taxon>
        <taxon>eudicotyledons</taxon>
        <taxon>Gunneridae</taxon>
        <taxon>Pentapetalae</taxon>
        <taxon>rosids</taxon>
        <taxon>fabids</taxon>
        <taxon>Rosales</taxon>
        <taxon>Cannabaceae</taxon>
        <taxon>Cannabis</taxon>
    </lineage>
</organism>
<evidence type="ECO:0000313" key="3">
    <source>
        <dbReference type="Proteomes" id="UP000596661"/>
    </source>
</evidence>
<dbReference type="Proteomes" id="UP000596661">
    <property type="component" value="Chromosome 6"/>
</dbReference>
<name>A0A803PTC5_CANSA</name>
<keyword evidence="3" id="KW-1185">Reference proteome</keyword>